<reference evidence="2 3" key="1">
    <citation type="submission" date="2013-12" db="EMBL/GenBank/DDBJ databases">
        <title>Draft genome of the parsitic nematode Ancylostoma duodenale.</title>
        <authorList>
            <person name="Mitreva M."/>
        </authorList>
    </citation>
    <scope>NUCLEOTIDE SEQUENCE [LARGE SCALE GENOMIC DNA]</scope>
    <source>
        <strain evidence="2 3">Zhejiang</strain>
    </source>
</reference>
<name>A0A0C2GPN8_9BILA</name>
<dbReference type="OrthoDB" id="5899816at2759"/>
<feature type="region of interest" description="Disordered" evidence="1">
    <location>
        <begin position="63"/>
        <end position="83"/>
    </location>
</feature>
<dbReference type="EMBL" id="KN730449">
    <property type="protein sequence ID" value="KIH61029.1"/>
    <property type="molecule type" value="Genomic_DNA"/>
</dbReference>
<evidence type="ECO:0000313" key="2">
    <source>
        <dbReference type="EMBL" id="KIH61029.1"/>
    </source>
</evidence>
<gene>
    <name evidence="2" type="ORF">ANCDUO_08703</name>
</gene>
<proteinExistence type="predicted"/>
<dbReference type="AlphaFoldDB" id="A0A0C2GPN8"/>
<protein>
    <submittedName>
        <fullName evidence="2">Uncharacterized protein</fullName>
    </submittedName>
</protein>
<keyword evidence="3" id="KW-1185">Reference proteome</keyword>
<organism evidence="2 3">
    <name type="scientific">Ancylostoma duodenale</name>
    <dbReference type="NCBI Taxonomy" id="51022"/>
    <lineage>
        <taxon>Eukaryota</taxon>
        <taxon>Metazoa</taxon>
        <taxon>Ecdysozoa</taxon>
        <taxon>Nematoda</taxon>
        <taxon>Chromadorea</taxon>
        <taxon>Rhabditida</taxon>
        <taxon>Rhabditina</taxon>
        <taxon>Rhabditomorpha</taxon>
        <taxon>Strongyloidea</taxon>
        <taxon>Ancylostomatidae</taxon>
        <taxon>Ancylostomatinae</taxon>
        <taxon>Ancylostoma</taxon>
    </lineage>
</organism>
<evidence type="ECO:0000256" key="1">
    <source>
        <dbReference type="SAM" id="MobiDB-lite"/>
    </source>
</evidence>
<dbReference type="Proteomes" id="UP000054047">
    <property type="component" value="Unassembled WGS sequence"/>
</dbReference>
<sequence>MRGITRLTQVRAGIRSSTLRQQSKIRDVAAYAKLSKIRWAGHMICITTTVGQEPSATGLHRTLSARQEDHRPDGQISSRSPSRMDMMLSVSLKRTGSTGQLWLARGTNGRIAGALSVYPKINGSQGDQGRQ</sequence>
<accession>A0A0C2GPN8</accession>
<evidence type="ECO:0000313" key="3">
    <source>
        <dbReference type="Proteomes" id="UP000054047"/>
    </source>
</evidence>